<accession>A0A0K2TLM1</accession>
<sequence length="77" mass="9276">MDRALHFTLGWNLGSCLFDYNQIQKLLCSWKRIQTYGLLQKTFRLLSVSLKHCCLSNLHTFKRIFFVTLHCNRDLYY</sequence>
<evidence type="ECO:0000313" key="1">
    <source>
        <dbReference type="EMBL" id="CDW26834.1"/>
    </source>
</evidence>
<reference evidence="1" key="1">
    <citation type="submission" date="2014-05" db="EMBL/GenBank/DDBJ databases">
        <authorList>
            <person name="Chronopoulou M."/>
        </authorList>
    </citation>
    <scope>NUCLEOTIDE SEQUENCE</scope>
    <source>
        <tissue evidence="1">Whole organism</tissue>
    </source>
</reference>
<protein>
    <submittedName>
        <fullName evidence="1">Uncharacterized protein</fullName>
    </submittedName>
</protein>
<dbReference type="AlphaFoldDB" id="A0A0K2TLM1"/>
<name>A0A0K2TLM1_LEPSM</name>
<dbReference type="EMBL" id="HACA01009473">
    <property type="protein sequence ID" value="CDW26834.1"/>
    <property type="molecule type" value="Transcribed_RNA"/>
</dbReference>
<organism evidence="1">
    <name type="scientific">Lepeophtheirus salmonis</name>
    <name type="common">Salmon louse</name>
    <name type="synonym">Caligus salmonis</name>
    <dbReference type="NCBI Taxonomy" id="72036"/>
    <lineage>
        <taxon>Eukaryota</taxon>
        <taxon>Metazoa</taxon>
        <taxon>Ecdysozoa</taxon>
        <taxon>Arthropoda</taxon>
        <taxon>Crustacea</taxon>
        <taxon>Multicrustacea</taxon>
        <taxon>Hexanauplia</taxon>
        <taxon>Copepoda</taxon>
        <taxon>Siphonostomatoida</taxon>
        <taxon>Caligidae</taxon>
        <taxon>Lepeophtheirus</taxon>
    </lineage>
</organism>
<proteinExistence type="predicted"/>